<dbReference type="CDD" id="cd05300">
    <property type="entry name" value="2-Hacid_dh_1"/>
    <property type="match status" value="1"/>
</dbReference>
<protein>
    <submittedName>
        <fullName evidence="4">D-2-hydroxyacid dehydrogenase</fullName>
    </submittedName>
</protein>
<keyword evidence="2" id="KW-0520">NAD</keyword>
<comment type="caution">
    <text evidence="4">The sequence shown here is derived from an EMBL/GenBank/DDBJ whole genome shotgun (WGS) entry which is preliminary data.</text>
</comment>
<dbReference type="SUPFAM" id="SSF52283">
    <property type="entry name" value="Formate/glycerate dehydrogenase catalytic domain-like"/>
    <property type="match status" value="1"/>
</dbReference>
<feature type="domain" description="D-isomer specific 2-hydroxyacid dehydrogenase NAD-binding" evidence="3">
    <location>
        <begin position="102"/>
        <end position="277"/>
    </location>
</feature>
<dbReference type="GO" id="GO:0016491">
    <property type="term" value="F:oxidoreductase activity"/>
    <property type="evidence" value="ECO:0007669"/>
    <property type="project" value="UniProtKB-KW"/>
</dbReference>
<evidence type="ECO:0000256" key="2">
    <source>
        <dbReference type="ARBA" id="ARBA00023027"/>
    </source>
</evidence>
<reference evidence="4" key="1">
    <citation type="submission" date="2020-10" db="EMBL/GenBank/DDBJ databases">
        <authorList>
            <person name="Gilroy R."/>
        </authorList>
    </citation>
    <scope>NUCLEOTIDE SEQUENCE</scope>
    <source>
        <strain evidence="4">ChiBcec2-4451</strain>
    </source>
</reference>
<organism evidence="4 5">
    <name type="scientific">Candidatus Pullilachnospira stercoravium</name>
    <dbReference type="NCBI Taxonomy" id="2840913"/>
    <lineage>
        <taxon>Bacteria</taxon>
        <taxon>Bacillati</taxon>
        <taxon>Bacillota</taxon>
        <taxon>Clostridia</taxon>
        <taxon>Lachnospirales</taxon>
        <taxon>Lachnospiraceae</taxon>
        <taxon>Lachnospiraceae incertae sedis</taxon>
        <taxon>Candidatus Pullilachnospira</taxon>
    </lineage>
</organism>
<reference evidence="4" key="2">
    <citation type="journal article" date="2021" name="PeerJ">
        <title>Extensive microbial diversity within the chicken gut microbiome revealed by metagenomics and culture.</title>
        <authorList>
            <person name="Gilroy R."/>
            <person name="Ravi A."/>
            <person name="Getino M."/>
            <person name="Pursley I."/>
            <person name="Horton D.L."/>
            <person name="Alikhan N.F."/>
            <person name="Baker D."/>
            <person name="Gharbi K."/>
            <person name="Hall N."/>
            <person name="Watson M."/>
            <person name="Adriaenssens E.M."/>
            <person name="Foster-Nyarko E."/>
            <person name="Jarju S."/>
            <person name="Secka A."/>
            <person name="Antonio M."/>
            <person name="Oren A."/>
            <person name="Chaudhuri R.R."/>
            <person name="La Ragione R."/>
            <person name="Hildebrand F."/>
            <person name="Pallen M.J."/>
        </authorList>
    </citation>
    <scope>NUCLEOTIDE SEQUENCE</scope>
    <source>
        <strain evidence="4">ChiBcec2-4451</strain>
    </source>
</reference>
<evidence type="ECO:0000313" key="4">
    <source>
        <dbReference type="EMBL" id="HIV13435.1"/>
    </source>
</evidence>
<dbReference type="Gene3D" id="3.40.50.720">
    <property type="entry name" value="NAD(P)-binding Rossmann-like Domain"/>
    <property type="match status" value="2"/>
</dbReference>
<evidence type="ECO:0000313" key="5">
    <source>
        <dbReference type="Proteomes" id="UP000886723"/>
    </source>
</evidence>
<dbReference type="InterPro" id="IPR036291">
    <property type="entry name" value="NAD(P)-bd_dom_sf"/>
</dbReference>
<gene>
    <name evidence="4" type="ORF">IAA63_09900</name>
</gene>
<evidence type="ECO:0000256" key="1">
    <source>
        <dbReference type="ARBA" id="ARBA00023002"/>
    </source>
</evidence>
<keyword evidence="1" id="KW-0560">Oxidoreductase</keyword>
<dbReference type="AlphaFoldDB" id="A0A9D1T6A1"/>
<dbReference type="Proteomes" id="UP000886723">
    <property type="component" value="Unassembled WGS sequence"/>
</dbReference>
<sequence>MEKILIVLPVEERHREMFKKAAPEAELIYCLADQVTKEQAQEANVIIGNVPREYLKDSPNLRWIQLNNAGTEGFCDPGVLPEGTLLTNASGAYGMAISEHLIAMLFMIQKHLGVYRDQQKEHLWIKQEPMLVTEGSTVLVLGLGDIGSTFARKMKAMGSYVIGVRRTLREKPDYVDELYTMDALSRLLPRADVVALSLPGYAATRGVIGKEELDRMKPGAVLLNVGRGTAVDTNALSDALYAGKLAGAGLDVTDPEPLPADHPIWDAPGALITPHVSGGYALKPTLEKILALSARNLERYEKGETLENMVDLTTGYAKR</sequence>
<dbReference type="GO" id="GO:0051287">
    <property type="term" value="F:NAD binding"/>
    <property type="evidence" value="ECO:0007669"/>
    <property type="project" value="InterPro"/>
</dbReference>
<proteinExistence type="predicted"/>
<dbReference type="EMBL" id="DVON01000205">
    <property type="protein sequence ID" value="HIV13435.1"/>
    <property type="molecule type" value="Genomic_DNA"/>
</dbReference>
<name>A0A9D1T6A1_9FIRM</name>
<dbReference type="SUPFAM" id="SSF51735">
    <property type="entry name" value="NAD(P)-binding Rossmann-fold domains"/>
    <property type="match status" value="1"/>
</dbReference>
<dbReference type="PANTHER" id="PTHR43333">
    <property type="entry name" value="2-HACID_DH_C DOMAIN-CONTAINING PROTEIN"/>
    <property type="match status" value="1"/>
</dbReference>
<dbReference type="Pfam" id="PF02826">
    <property type="entry name" value="2-Hacid_dh_C"/>
    <property type="match status" value="1"/>
</dbReference>
<dbReference type="InterPro" id="IPR006140">
    <property type="entry name" value="D-isomer_DH_NAD-bd"/>
</dbReference>
<evidence type="ECO:0000259" key="3">
    <source>
        <dbReference type="Pfam" id="PF02826"/>
    </source>
</evidence>
<accession>A0A9D1T6A1</accession>
<dbReference type="PANTHER" id="PTHR43333:SF1">
    <property type="entry name" value="D-ISOMER SPECIFIC 2-HYDROXYACID DEHYDROGENASE NAD-BINDING DOMAIN-CONTAINING PROTEIN"/>
    <property type="match status" value="1"/>
</dbReference>